<dbReference type="GO" id="GO:0004364">
    <property type="term" value="F:glutathione transferase activity"/>
    <property type="evidence" value="ECO:0007669"/>
    <property type="project" value="TreeGrafter"/>
</dbReference>
<feature type="domain" description="DSBA-like thioredoxin" evidence="1">
    <location>
        <begin position="6"/>
        <end position="145"/>
    </location>
</feature>
<reference evidence="2" key="1">
    <citation type="submission" date="2018-05" db="EMBL/GenBank/DDBJ databases">
        <authorList>
            <person name="Lanie J.A."/>
            <person name="Ng W.-L."/>
            <person name="Kazmierczak K.M."/>
            <person name="Andrzejewski T.M."/>
            <person name="Davidsen T.M."/>
            <person name="Wayne K.J."/>
            <person name="Tettelin H."/>
            <person name="Glass J.I."/>
            <person name="Rusch D."/>
            <person name="Podicherti R."/>
            <person name="Tsui H.-C.T."/>
            <person name="Winkler M.E."/>
        </authorList>
    </citation>
    <scope>NUCLEOTIDE SEQUENCE</scope>
</reference>
<dbReference type="InterPro" id="IPR036249">
    <property type="entry name" value="Thioredoxin-like_sf"/>
</dbReference>
<organism evidence="2">
    <name type="scientific">marine metagenome</name>
    <dbReference type="NCBI Taxonomy" id="408172"/>
    <lineage>
        <taxon>unclassified sequences</taxon>
        <taxon>metagenomes</taxon>
        <taxon>ecological metagenomes</taxon>
    </lineage>
</organism>
<dbReference type="PANTHER" id="PTHR42943:SF2">
    <property type="entry name" value="GLUTATHIONE S-TRANSFERASE KAPPA 1"/>
    <property type="match status" value="1"/>
</dbReference>
<dbReference type="InterPro" id="IPR001853">
    <property type="entry name" value="DSBA-like_thioredoxin_dom"/>
</dbReference>
<dbReference type="GO" id="GO:0006749">
    <property type="term" value="P:glutathione metabolic process"/>
    <property type="evidence" value="ECO:0007669"/>
    <property type="project" value="TreeGrafter"/>
</dbReference>
<proteinExistence type="predicted"/>
<name>A0A382DKN7_9ZZZZ</name>
<dbReference type="EMBL" id="UINC01039863">
    <property type="protein sequence ID" value="SVB38958.1"/>
    <property type="molecule type" value="Genomic_DNA"/>
</dbReference>
<dbReference type="Pfam" id="PF01323">
    <property type="entry name" value="DSBA"/>
    <property type="match status" value="1"/>
</dbReference>
<dbReference type="PANTHER" id="PTHR42943">
    <property type="entry name" value="GLUTATHIONE S-TRANSFERASE KAPPA"/>
    <property type="match status" value="1"/>
</dbReference>
<evidence type="ECO:0000313" key="2">
    <source>
        <dbReference type="EMBL" id="SVB38958.1"/>
    </source>
</evidence>
<sequence length="146" mass="17238">MVDQSVTIYIDYKSPYAYLALEPTWTLSRDYEITLKWLPYTLDIPDYLGSAKVDSQGKVLEATRSPHQWRKVRYSYMDVRRYANLRGLTVRGPQKIWDSSLAAIGLLYAQKQGKFRDYNDKVYELFWRRELDIEDPLVIKSVLTET</sequence>
<evidence type="ECO:0000259" key="1">
    <source>
        <dbReference type="Pfam" id="PF01323"/>
    </source>
</evidence>
<dbReference type="Gene3D" id="3.40.30.10">
    <property type="entry name" value="Glutaredoxin"/>
    <property type="match status" value="1"/>
</dbReference>
<dbReference type="AlphaFoldDB" id="A0A382DKN7"/>
<dbReference type="InterPro" id="IPR051924">
    <property type="entry name" value="GST_Kappa/NadH"/>
</dbReference>
<dbReference type="GO" id="GO:0005739">
    <property type="term" value="C:mitochondrion"/>
    <property type="evidence" value="ECO:0007669"/>
    <property type="project" value="TreeGrafter"/>
</dbReference>
<dbReference type="GO" id="GO:0005777">
    <property type="term" value="C:peroxisome"/>
    <property type="evidence" value="ECO:0007669"/>
    <property type="project" value="TreeGrafter"/>
</dbReference>
<dbReference type="SUPFAM" id="SSF52833">
    <property type="entry name" value="Thioredoxin-like"/>
    <property type="match status" value="1"/>
</dbReference>
<feature type="non-terminal residue" evidence="2">
    <location>
        <position position="146"/>
    </location>
</feature>
<accession>A0A382DKN7</accession>
<gene>
    <name evidence="2" type="ORF">METZ01_LOCUS191812</name>
</gene>
<protein>
    <recommendedName>
        <fullName evidence="1">DSBA-like thioredoxin domain-containing protein</fullName>
    </recommendedName>
</protein>
<dbReference type="GO" id="GO:0004602">
    <property type="term" value="F:glutathione peroxidase activity"/>
    <property type="evidence" value="ECO:0007669"/>
    <property type="project" value="TreeGrafter"/>
</dbReference>